<name>A0AAD0E750_9ACTN</name>
<gene>
    <name evidence="1" type="ORF">A1sIIB76_06355</name>
</gene>
<evidence type="ECO:0000313" key="2">
    <source>
        <dbReference type="Proteomes" id="UP000217194"/>
    </source>
</evidence>
<dbReference type="PANTHER" id="PTHR21015">
    <property type="entry name" value="UDP-N-ACETYLGLUCOSAMINE--N-ACETYLMURAMYL-(PENTAPEPTIDE) PYROPHOSPHORYL-UNDECAPRENOL N-ACETYLGLUCOSAMINE TRANSFERASE 1"/>
    <property type="match status" value="1"/>
</dbReference>
<dbReference type="RefSeq" id="WP_095697277.1">
    <property type="nucleotide sequence ID" value="NZ_CP016778.1"/>
</dbReference>
<evidence type="ECO:0000313" key="1">
    <source>
        <dbReference type="EMBL" id="ASY23139.1"/>
    </source>
</evidence>
<dbReference type="SUPFAM" id="SSF53756">
    <property type="entry name" value="UDP-Glycosyltransferase/glycogen phosphorylase"/>
    <property type="match status" value="1"/>
</dbReference>
<sequence>MAKPTIILATSNGIGMGHLARATAIAKAMQEFATPVIVSVAGGIAEIPSATGFQCEYIPGKTRGWMPRGKWDTYFRDRLVAIAQETGASVIAFDGVVPYPGFIATKLMDPQLKLVWIRRGMWQKNLLRFVLPFQSQLVDQVIEPGDFARGYDFGPTAGRNEAILTAPVSLFQKDKALSRDEARKVLGLDINRPAVLVQLGTGDSDVNQKMNAALSGLIGWKDLQVVLTKDPVDKNGASLAPDGLDIRVVRHFPLAQVLRAFDASVCATGYNGVHELLPAQVPTVFVSNIRGTDDQEARAQWCHDMGFALRADQSDLSNITATVRKLQDLQIRARLHQQCEHLPDPVGGQEIAKILYDLASKKKMSRQGPVNRLKRLLLWSVLRRAALIYRTINPHNVDDLVNREAPIWGSQNTAEDLHPLIKGSMRFEHLITGASENYMRRRKEIAQSAYGTPGPS</sequence>
<dbReference type="PANTHER" id="PTHR21015:SF22">
    <property type="entry name" value="GLYCOSYLTRANSFERASE"/>
    <property type="match status" value="1"/>
</dbReference>
<dbReference type="Gene3D" id="3.40.50.2000">
    <property type="entry name" value="Glycogen Phosphorylase B"/>
    <property type="match status" value="1"/>
</dbReference>
<reference evidence="1 2" key="1">
    <citation type="submission" date="2016-07" db="EMBL/GenBank/DDBJ databases">
        <title>High microdiversification within the ubiquitous acI lineage of Actinobacteria.</title>
        <authorList>
            <person name="Neuenschwander S.M."/>
            <person name="Salcher M."/>
            <person name="Ghai R."/>
            <person name="Pernthaler J."/>
        </authorList>
    </citation>
    <scope>NUCLEOTIDE SEQUENCE [LARGE SCALE GENOMIC DNA]</scope>
    <source>
        <strain evidence="1">MMS-IIB-76</strain>
    </source>
</reference>
<proteinExistence type="predicted"/>
<protein>
    <submittedName>
        <fullName evidence="1">Glycosyltransferase</fullName>
    </submittedName>
</protein>
<dbReference type="EMBL" id="CP016778">
    <property type="protein sequence ID" value="ASY23139.1"/>
    <property type="molecule type" value="Genomic_DNA"/>
</dbReference>
<dbReference type="GO" id="GO:0016757">
    <property type="term" value="F:glycosyltransferase activity"/>
    <property type="evidence" value="ECO:0007669"/>
    <property type="project" value="TreeGrafter"/>
</dbReference>
<dbReference type="AlphaFoldDB" id="A0AAD0E750"/>
<accession>A0AAD0E750</accession>
<organism evidence="1 2">
    <name type="scientific">Candidatus Planktophila versatilis</name>
    <dbReference type="NCBI Taxonomy" id="1884905"/>
    <lineage>
        <taxon>Bacteria</taxon>
        <taxon>Bacillati</taxon>
        <taxon>Actinomycetota</taxon>
        <taxon>Actinomycetes</taxon>
        <taxon>Candidatus Nanopelagicales</taxon>
        <taxon>Candidatus Nanopelagicaceae</taxon>
        <taxon>Candidatus Planktophila</taxon>
    </lineage>
</organism>
<dbReference type="Proteomes" id="UP000217194">
    <property type="component" value="Chromosome"/>
</dbReference>